<gene>
    <name evidence="4" type="ORF">ACFONA_05115</name>
</gene>
<dbReference type="EMBL" id="JBHRXP010000002">
    <property type="protein sequence ID" value="MFC3579539.1"/>
    <property type="molecule type" value="Genomic_DNA"/>
</dbReference>
<dbReference type="InterPro" id="IPR023347">
    <property type="entry name" value="Lysozyme_dom_sf"/>
</dbReference>
<evidence type="ECO:0000256" key="2">
    <source>
        <dbReference type="ARBA" id="ARBA00022638"/>
    </source>
</evidence>
<dbReference type="PANTHER" id="PTHR37406">
    <property type="entry name" value="T4-TYPE LYSOZYME 1-RELATED"/>
    <property type="match status" value="1"/>
</dbReference>
<keyword evidence="2 3" id="KW-0081">Bacteriolytic enzyme</keyword>
<sequence>MTYDRARLRSELIRDEALRLKVYHCTAGKLSIAVGRNLDDVGIRAHEARALGITKSGVIARGVTRAQAMFLLDSDIDTVEAHLDHDLPWWRKLDDVRQRVLLNMTFNLGLKGMLGFRNTLGMIQRGDYVAAARGMKASRWHNQVGDRAVRLEAMMATGVAA</sequence>
<name>A0ABV7SRE9_9SPHN</name>
<keyword evidence="3" id="KW-0326">Glycosidase</keyword>
<dbReference type="InterPro" id="IPR002196">
    <property type="entry name" value="Glyco_hydro_24"/>
</dbReference>
<dbReference type="RefSeq" id="WP_261293560.1">
    <property type="nucleotide sequence ID" value="NZ_JANQBK010000003.1"/>
</dbReference>
<protein>
    <recommendedName>
        <fullName evidence="3">Lysozyme</fullName>
        <ecNumber evidence="3">3.2.1.17</ecNumber>
    </recommendedName>
</protein>
<comment type="similarity">
    <text evidence="3">Belongs to the glycosyl hydrolase 24 family.</text>
</comment>
<dbReference type="EC" id="3.2.1.17" evidence="3"/>
<organism evidence="4 5">
    <name type="scientific">Sphingomonas hylomeconis</name>
    <dbReference type="NCBI Taxonomy" id="1395958"/>
    <lineage>
        <taxon>Bacteria</taxon>
        <taxon>Pseudomonadati</taxon>
        <taxon>Pseudomonadota</taxon>
        <taxon>Alphaproteobacteria</taxon>
        <taxon>Sphingomonadales</taxon>
        <taxon>Sphingomonadaceae</taxon>
        <taxon>Sphingomonas</taxon>
    </lineage>
</organism>
<dbReference type="Gene3D" id="1.10.530.40">
    <property type="match status" value="1"/>
</dbReference>
<proteinExistence type="inferred from homology"/>
<reference evidence="5" key="1">
    <citation type="journal article" date="2019" name="Int. J. Syst. Evol. Microbiol.">
        <title>The Global Catalogue of Microorganisms (GCM) 10K type strain sequencing project: providing services to taxonomists for standard genome sequencing and annotation.</title>
        <authorList>
            <consortium name="The Broad Institute Genomics Platform"/>
            <consortium name="The Broad Institute Genome Sequencing Center for Infectious Disease"/>
            <person name="Wu L."/>
            <person name="Ma J."/>
        </authorList>
    </citation>
    <scope>NUCLEOTIDE SEQUENCE [LARGE SCALE GENOMIC DNA]</scope>
    <source>
        <strain evidence="5">KCTC 42739</strain>
    </source>
</reference>
<dbReference type="InterPro" id="IPR023346">
    <property type="entry name" value="Lysozyme-like_dom_sf"/>
</dbReference>
<dbReference type="Proteomes" id="UP001595713">
    <property type="component" value="Unassembled WGS sequence"/>
</dbReference>
<comment type="caution">
    <text evidence="4">The sequence shown here is derived from an EMBL/GenBank/DDBJ whole genome shotgun (WGS) entry which is preliminary data.</text>
</comment>
<comment type="catalytic activity">
    <reaction evidence="3">
        <text>Hydrolysis of (1-&gt;4)-beta-linkages between N-acetylmuramic acid and N-acetyl-D-glucosamine residues in a peptidoglycan and between N-acetyl-D-glucosamine residues in chitodextrins.</text>
        <dbReference type="EC" id="3.2.1.17"/>
    </reaction>
</comment>
<keyword evidence="3 4" id="KW-0378">Hydrolase</keyword>
<evidence type="ECO:0000313" key="4">
    <source>
        <dbReference type="EMBL" id="MFC3579539.1"/>
    </source>
</evidence>
<dbReference type="SUPFAM" id="SSF53955">
    <property type="entry name" value="Lysozyme-like"/>
    <property type="match status" value="1"/>
</dbReference>
<dbReference type="GO" id="GO:0016787">
    <property type="term" value="F:hydrolase activity"/>
    <property type="evidence" value="ECO:0007669"/>
    <property type="project" value="UniProtKB-KW"/>
</dbReference>
<evidence type="ECO:0000256" key="3">
    <source>
        <dbReference type="RuleBase" id="RU003788"/>
    </source>
</evidence>
<keyword evidence="1 3" id="KW-0929">Antimicrobial</keyword>
<evidence type="ECO:0000256" key="1">
    <source>
        <dbReference type="ARBA" id="ARBA00022529"/>
    </source>
</evidence>
<dbReference type="Pfam" id="PF00959">
    <property type="entry name" value="Phage_lysozyme"/>
    <property type="match status" value="1"/>
</dbReference>
<accession>A0ABV7SRE9</accession>
<keyword evidence="5" id="KW-1185">Reference proteome</keyword>
<dbReference type="InterPro" id="IPR052619">
    <property type="entry name" value="Phage_lysozyme-like"/>
</dbReference>
<dbReference type="PANTHER" id="PTHR37406:SF1">
    <property type="entry name" value="T4-TYPE LYSOZYME 1-RELATED"/>
    <property type="match status" value="1"/>
</dbReference>
<dbReference type="PRINTS" id="PR00684">
    <property type="entry name" value="T4LYSOZYME"/>
</dbReference>
<evidence type="ECO:0000313" key="5">
    <source>
        <dbReference type="Proteomes" id="UP001595713"/>
    </source>
</evidence>
<dbReference type="InterPro" id="IPR001165">
    <property type="entry name" value="T4-type_lysozyme"/>
</dbReference>